<dbReference type="InterPro" id="IPR008322">
    <property type="entry name" value="UPF0261"/>
</dbReference>
<dbReference type="RefSeq" id="WP_133337102.1">
    <property type="nucleotide sequence ID" value="NZ_JAVGVR010000001.1"/>
</dbReference>
<reference evidence="4 5" key="1">
    <citation type="submission" date="2019-03" db="EMBL/GenBank/DDBJ databases">
        <title>Bacillus niacini sp. nov. a Nicotinate-Metabolizing Mesophile Isolated from Soil.</title>
        <authorList>
            <person name="Zhang G."/>
        </authorList>
    </citation>
    <scope>NUCLEOTIDE SEQUENCE [LARGE SCALE GENOMIC DNA]</scope>
    <source>
        <strain evidence="4 5">WN066</strain>
    </source>
</reference>
<evidence type="ECO:0000259" key="1">
    <source>
        <dbReference type="Pfam" id="PF06792"/>
    </source>
</evidence>
<gene>
    <name evidence="4" type="ORF">E2K98_19715</name>
    <name evidence="3" type="ORF">RCG21_17675</name>
</gene>
<dbReference type="InterPro" id="IPR056778">
    <property type="entry name" value="UPF0261_C"/>
</dbReference>
<organism evidence="4 5">
    <name type="scientific">Bacillus salipaludis</name>
    <dbReference type="NCBI Taxonomy" id="2547811"/>
    <lineage>
        <taxon>Bacteria</taxon>
        <taxon>Bacillati</taxon>
        <taxon>Bacillota</taxon>
        <taxon>Bacilli</taxon>
        <taxon>Bacillales</taxon>
        <taxon>Bacillaceae</taxon>
        <taxon>Bacillus</taxon>
    </lineage>
</organism>
<proteinExistence type="predicted"/>
<dbReference type="EMBL" id="SMYO01000009">
    <property type="protein sequence ID" value="TDK59450.1"/>
    <property type="molecule type" value="Genomic_DNA"/>
</dbReference>
<dbReference type="Pfam" id="PF06792">
    <property type="entry name" value="UPF0261"/>
    <property type="match status" value="1"/>
</dbReference>
<sequence>MSKKVVLVGSLDTKEKEFLYVKEIIEESGHETLLINTGVYESSTVGDILNKEVALAGGSSIEELRNKEDRGFAVAVMTKGANAIVKKLVDEDRVAGVFGMGGTAGTTVGAAAMKNVPVGIPKLIVSTVASGNTRPYVGEKDIMMLYSIVDIAGINSLSARILRNAANALSGMVKGNSITAVNEEKPMIGATMFGVTTPCVNKTREILEKNGFDVLVFHATGAGGDAMENLINDGFIQGVVDITTTELADGLVGGIFSSSEQRLEVAGAMGIPQVVSVGALDMVNFGPSETVPEKFKDRKFYQHNPTTTLMRTTVEENYLLGGILARKLSKSHSPTVVIFPKGGVSLLDRAGQPFDGMEEREALYTGIKENLAPHITFLEVEEDINDSRVSSLIANQLLDLLKTKIGGVKNANS</sequence>
<comment type="caution">
    <text evidence="4">The sequence shown here is derived from an EMBL/GenBank/DDBJ whole genome shotgun (WGS) entry which is preliminary data.</text>
</comment>
<evidence type="ECO:0000313" key="4">
    <source>
        <dbReference type="EMBL" id="TDK59450.1"/>
    </source>
</evidence>
<dbReference type="Pfam" id="PF23189">
    <property type="entry name" value="UPF0261_C"/>
    <property type="match status" value="1"/>
</dbReference>
<dbReference type="AlphaFoldDB" id="A0A4R5VPQ4"/>
<dbReference type="GO" id="GO:0005524">
    <property type="term" value="F:ATP binding"/>
    <property type="evidence" value="ECO:0007669"/>
    <property type="project" value="UniProtKB-KW"/>
</dbReference>
<dbReference type="Gene3D" id="3.40.50.12030">
    <property type="entry name" value="Uncharacterised protein family UPF0261, NC domain"/>
    <property type="match status" value="1"/>
</dbReference>
<dbReference type="Proteomes" id="UP001178888">
    <property type="component" value="Unassembled WGS sequence"/>
</dbReference>
<accession>A0A4R5VPQ4</accession>
<keyword evidence="3" id="KW-0067">ATP-binding</keyword>
<evidence type="ECO:0000313" key="5">
    <source>
        <dbReference type="Proteomes" id="UP000295132"/>
    </source>
</evidence>
<dbReference type="PIRSF" id="PIRSF033271">
    <property type="entry name" value="UCP033271"/>
    <property type="match status" value="1"/>
</dbReference>
<dbReference type="Proteomes" id="UP000295132">
    <property type="component" value="Unassembled WGS sequence"/>
</dbReference>
<evidence type="ECO:0000313" key="3">
    <source>
        <dbReference type="EMBL" id="MDQ6598164.1"/>
    </source>
</evidence>
<dbReference type="EMBL" id="JAVGVR010000001">
    <property type="protein sequence ID" value="MDQ6598164.1"/>
    <property type="molecule type" value="Genomic_DNA"/>
</dbReference>
<evidence type="ECO:0000259" key="2">
    <source>
        <dbReference type="Pfam" id="PF23189"/>
    </source>
</evidence>
<dbReference type="PANTHER" id="PTHR31862:SF1">
    <property type="entry name" value="UPF0261 DOMAIN PROTEIN (AFU_ORTHOLOGUE AFUA_1G10120)"/>
    <property type="match status" value="1"/>
</dbReference>
<keyword evidence="3" id="KW-0547">Nucleotide-binding</keyword>
<evidence type="ECO:0000313" key="6">
    <source>
        <dbReference type="Proteomes" id="UP001178888"/>
    </source>
</evidence>
<name>A0A4R5VPQ4_9BACI</name>
<protein>
    <submittedName>
        <fullName evidence="3">Tm-1-like ATP-binding domain-containing protein</fullName>
    </submittedName>
    <submittedName>
        <fullName evidence="4">UPF0261 family protein</fullName>
    </submittedName>
</protein>
<feature type="domain" description="UPF0261" evidence="2">
    <location>
        <begin position="185"/>
        <end position="400"/>
    </location>
</feature>
<feature type="domain" description="UPF0261" evidence="1">
    <location>
        <begin position="3"/>
        <end position="175"/>
    </location>
</feature>
<dbReference type="InterPro" id="IPR051353">
    <property type="entry name" value="Tobamovirus_resist_UPF0261"/>
</dbReference>
<dbReference type="InterPro" id="IPR044122">
    <property type="entry name" value="UPF0261_N"/>
</dbReference>
<dbReference type="NCBIfam" id="NF002674">
    <property type="entry name" value="PRK02399.1-2"/>
    <property type="match status" value="1"/>
</dbReference>
<keyword evidence="6" id="KW-1185">Reference proteome</keyword>
<dbReference type="Gene3D" id="3.40.50.12020">
    <property type="entry name" value="Uncharacterised protein family UPF0261, NN domain"/>
    <property type="match status" value="1"/>
</dbReference>
<dbReference type="CDD" id="cd15488">
    <property type="entry name" value="Tm-1-like"/>
    <property type="match status" value="1"/>
</dbReference>
<reference evidence="3" key="2">
    <citation type="submission" date="2023-08" db="EMBL/GenBank/DDBJ databases">
        <title>Nitrogen cycling bacteria in agricultural field soils.</title>
        <authorList>
            <person name="Jang J."/>
        </authorList>
    </citation>
    <scope>NUCLEOTIDE SEQUENCE</scope>
    <source>
        <strain evidence="3">PS3-36</strain>
    </source>
</reference>
<dbReference type="PANTHER" id="PTHR31862">
    <property type="entry name" value="UPF0261 DOMAIN PROTEIN (AFU_ORTHOLOGUE AFUA_1G10120)"/>
    <property type="match status" value="1"/>
</dbReference>